<proteinExistence type="predicted"/>
<comment type="caution">
    <text evidence="1">The sequence shown here is derived from an EMBL/GenBank/DDBJ whole genome shotgun (WGS) entry which is preliminary data.</text>
</comment>
<evidence type="ECO:0000313" key="2">
    <source>
        <dbReference type="Proteomes" id="UP000705823"/>
    </source>
</evidence>
<dbReference type="PANTHER" id="PTHR34796">
    <property type="entry name" value="EXPRESSED PROTEIN"/>
    <property type="match status" value="1"/>
</dbReference>
<sequence length="203" mass="22677">MDTSLRAGIVLYTAGDYHAAHEPWEETWLKLPDGDDERLFHGLIQFTAAVYHARQRNWEGAVGLAGQAQSYLIPLPSTHRGIATDSVVAALQTLESDPERIEREPAPPLLYEGQTLTAADLTVGGITTAASVVTAEYEAYDTAIIERAIEFARDEATGSQSEFIGQLTAFVDDRDRRRLIYDRLRRKVERRQAKRDDVSGLFE</sequence>
<dbReference type="EMBL" id="RKLU01000002">
    <property type="protein sequence ID" value="TQQ82882.1"/>
    <property type="molecule type" value="Genomic_DNA"/>
</dbReference>
<reference evidence="1" key="1">
    <citation type="submission" date="2019-02" db="EMBL/GenBank/DDBJ databases">
        <title>Halonotius sp. a new haloarchaeum isolated from saline soil.</title>
        <authorList>
            <person name="Duran-Viseras A."/>
            <person name="Sanchez-Porro C."/>
            <person name="Ventosa A."/>
        </authorList>
    </citation>
    <scope>NUCLEOTIDE SEQUENCE</scope>
    <source>
        <strain evidence="1">F15B</strain>
    </source>
</reference>
<organism evidence="1 2">
    <name type="scientific">Halonotius terrestris</name>
    <dbReference type="NCBI Taxonomy" id="2487750"/>
    <lineage>
        <taxon>Archaea</taxon>
        <taxon>Methanobacteriati</taxon>
        <taxon>Methanobacteriota</taxon>
        <taxon>Stenosarchaea group</taxon>
        <taxon>Halobacteria</taxon>
        <taxon>Halobacteriales</taxon>
        <taxon>Haloferacaceae</taxon>
        <taxon>Halonotius</taxon>
    </lineage>
</organism>
<dbReference type="AlphaFoldDB" id="A0A8J8PCX3"/>
<protein>
    <submittedName>
        <fullName evidence="1">DUF309 domain-containing protein</fullName>
    </submittedName>
</protein>
<dbReference type="PANTHER" id="PTHR34796:SF1">
    <property type="entry name" value="EXPRESSED PROTEIN"/>
    <property type="match status" value="1"/>
</dbReference>
<evidence type="ECO:0000313" key="1">
    <source>
        <dbReference type="EMBL" id="TQQ82882.1"/>
    </source>
</evidence>
<gene>
    <name evidence="1" type="ORF">EGH24_05435</name>
</gene>
<accession>A0A8J8PCX3</accession>
<dbReference type="SUPFAM" id="SSF140663">
    <property type="entry name" value="TTHA0068-like"/>
    <property type="match status" value="1"/>
</dbReference>
<dbReference type="Gene3D" id="1.10.3450.10">
    <property type="entry name" value="TTHA0068-like"/>
    <property type="match status" value="1"/>
</dbReference>
<dbReference type="InterPro" id="IPR023203">
    <property type="entry name" value="TTHA0068_sf"/>
</dbReference>
<dbReference type="InterPro" id="IPR005500">
    <property type="entry name" value="DUF309"/>
</dbReference>
<keyword evidence="2" id="KW-1185">Reference proteome</keyword>
<dbReference type="OrthoDB" id="270022at2157"/>
<dbReference type="Proteomes" id="UP000705823">
    <property type="component" value="Unassembled WGS sequence"/>
</dbReference>
<dbReference type="Pfam" id="PF03745">
    <property type="entry name" value="DUF309"/>
    <property type="match status" value="1"/>
</dbReference>
<name>A0A8J8PCX3_9EURY</name>
<dbReference type="RefSeq" id="WP_142979147.1">
    <property type="nucleotide sequence ID" value="NZ_RKLU01000002.1"/>
</dbReference>